<organism evidence="1 2">
    <name type="scientific">Skermania pinensis</name>
    <dbReference type="NCBI Taxonomy" id="39122"/>
    <lineage>
        <taxon>Bacteria</taxon>
        <taxon>Bacillati</taxon>
        <taxon>Actinomycetota</taxon>
        <taxon>Actinomycetes</taxon>
        <taxon>Mycobacteriales</taxon>
        <taxon>Gordoniaceae</taxon>
        <taxon>Skermania</taxon>
    </lineage>
</organism>
<keyword evidence="2" id="KW-1185">Reference proteome</keyword>
<gene>
    <name evidence="1" type="ORF">KV203_15270</name>
</gene>
<dbReference type="RefSeq" id="WP_066472792.1">
    <property type="nucleotide sequence ID" value="NZ_CBCRUZ010000008.1"/>
</dbReference>
<accession>A0ABX8S6Y2</accession>
<reference evidence="1" key="1">
    <citation type="submission" date="2021-07" db="EMBL/GenBank/DDBJ databases">
        <title>Candidatus Kaistella beijingensis sp. nov. isolated from a municipal wastewater treatment plant is involved in sludge foaming.</title>
        <authorList>
            <person name="Song Y."/>
            <person name="Liu S.-J."/>
        </authorList>
    </citation>
    <scope>NUCLEOTIDE SEQUENCE</scope>
    <source>
        <strain evidence="1">DSM 43998</strain>
    </source>
</reference>
<sequence length="139" mass="15475">MALPDIGVEHRADPDRPRLRQVVDRMIDLQRSALAVRRGVEDNLVGVVSALGDRCGARPAVRDDRRTSTCAYFREQQIGLLRDVAVAEHDFGKRLMIAARPLVDDASFARLWIALRNSGNTPRVRIRGRSTVEFGTPTG</sequence>
<evidence type="ECO:0000313" key="2">
    <source>
        <dbReference type="Proteomes" id="UP000887023"/>
    </source>
</evidence>
<name>A0ABX8S6Y2_9ACTN</name>
<dbReference type="Proteomes" id="UP000887023">
    <property type="component" value="Chromosome"/>
</dbReference>
<evidence type="ECO:0000313" key="1">
    <source>
        <dbReference type="EMBL" id="QXQ13226.1"/>
    </source>
</evidence>
<protein>
    <submittedName>
        <fullName evidence="1">Uncharacterized protein</fullName>
    </submittedName>
</protein>
<proteinExistence type="predicted"/>
<dbReference type="EMBL" id="CP079105">
    <property type="protein sequence ID" value="QXQ13226.1"/>
    <property type="molecule type" value="Genomic_DNA"/>
</dbReference>